<evidence type="ECO:0000313" key="3">
    <source>
        <dbReference type="Proteomes" id="UP000023152"/>
    </source>
</evidence>
<reference evidence="2 3" key="1">
    <citation type="journal article" date="2013" name="Curr. Biol.">
        <title>The Genome of the Foraminiferan Reticulomyxa filosa.</title>
        <authorList>
            <person name="Glockner G."/>
            <person name="Hulsmann N."/>
            <person name="Schleicher M."/>
            <person name="Noegel A.A."/>
            <person name="Eichinger L."/>
            <person name="Gallinger C."/>
            <person name="Pawlowski J."/>
            <person name="Sierra R."/>
            <person name="Euteneuer U."/>
            <person name="Pillet L."/>
            <person name="Moustafa A."/>
            <person name="Platzer M."/>
            <person name="Groth M."/>
            <person name="Szafranski K."/>
            <person name="Schliwa M."/>
        </authorList>
    </citation>
    <scope>NUCLEOTIDE SEQUENCE [LARGE SCALE GENOMIC DNA]</scope>
</reference>
<dbReference type="Proteomes" id="UP000023152">
    <property type="component" value="Unassembled WGS sequence"/>
</dbReference>
<comment type="caution">
    <text evidence="2">The sequence shown here is derived from an EMBL/GenBank/DDBJ whole genome shotgun (WGS) entry which is preliminary data.</text>
</comment>
<proteinExistence type="predicted"/>
<evidence type="ECO:0000313" key="2">
    <source>
        <dbReference type="EMBL" id="ETO06748.1"/>
    </source>
</evidence>
<feature type="non-terminal residue" evidence="2">
    <location>
        <position position="1"/>
    </location>
</feature>
<feature type="compositionally biased region" description="Basic and acidic residues" evidence="1">
    <location>
        <begin position="66"/>
        <end position="93"/>
    </location>
</feature>
<feature type="compositionally biased region" description="Low complexity" evidence="1">
    <location>
        <begin position="36"/>
        <end position="47"/>
    </location>
</feature>
<protein>
    <submittedName>
        <fullName evidence="2">Uncharacterized protein</fullName>
    </submittedName>
</protein>
<gene>
    <name evidence="2" type="ORF">RFI_30644</name>
</gene>
<name>X6LXT2_RETFI</name>
<organism evidence="2 3">
    <name type="scientific">Reticulomyxa filosa</name>
    <dbReference type="NCBI Taxonomy" id="46433"/>
    <lineage>
        <taxon>Eukaryota</taxon>
        <taxon>Sar</taxon>
        <taxon>Rhizaria</taxon>
        <taxon>Retaria</taxon>
        <taxon>Foraminifera</taxon>
        <taxon>Monothalamids</taxon>
        <taxon>Reticulomyxidae</taxon>
        <taxon>Reticulomyxa</taxon>
    </lineage>
</organism>
<keyword evidence="3" id="KW-1185">Reference proteome</keyword>
<dbReference type="EMBL" id="ASPP01026824">
    <property type="protein sequence ID" value="ETO06748.1"/>
    <property type="molecule type" value="Genomic_DNA"/>
</dbReference>
<feature type="region of interest" description="Disordered" evidence="1">
    <location>
        <begin position="1"/>
        <end position="172"/>
    </location>
</feature>
<feature type="compositionally biased region" description="Polar residues" evidence="1">
    <location>
        <begin position="1"/>
        <end position="10"/>
    </location>
</feature>
<feature type="compositionally biased region" description="Polar residues" evidence="1">
    <location>
        <begin position="104"/>
        <end position="116"/>
    </location>
</feature>
<dbReference type="AlphaFoldDB" id="X6LXT2"/>
<evidence type="ECO:0000256" key="1">
    <source>
        <dbReference type="SAM" id="MobiDB-lite"/>
    </source>
</evidence>
<feature type="compositionally biased region" description="Acidic residues" evidence="1">
    <location>
        <begin position="48"/>
        <end position="65"/>
    </location>
</feature>
<accession>X6LXT2</accession>
<sequence length="203" mass="22467">KAMENDNSVAMTRGDGPQQASQATDVMSKDKREGDVNAGAEEAVAVDGGDDNNDNNDNDEDDGNDEREKKGTNEPKQSAEKRQWRIIAKESKHASSKGAMLNVISITDNEVSANNQHETKKEKERKNKGKKAQDDNMSIEPTQKTSKAKTTKESKSKQPIPDKSGKRQRMAGVTFYNDTGLNHLKGIKLKNLPQNVWGRNMLI</sequence>